<evidence type="ECO:0000313" key="2">
    <source>
        <dbReference type="EMBL" id="RNB69499.1"/>
    </source>
</evidence>
<comment type="caution">
    <text evidence="2">The sequence shown here is derived from an EMBL/GenBank/DDBJ whole genome shotgun (WGS) entry which is preliminary data.</text>
</comment>
<dbReference type="EMBL" id="RHHR01000037">
    <property type="protein sequence ID" value="RNB69499.1"/>
    <property type="molecule type" value="Genomic_DNA"/>
</dbReference>
<sequence>MTYNTINNMMTNQQNQLSSIPQSANSMFQPGYAGTNTQEVQHWNQGGHTQASITPTYGTMSYSGNLGSASAQSMFQPGFANTNTQEVRQLNAGYAAPQQNYQQAQMGGFQQNQAAFQPSYGMQANSIFSPGFAGTNTQEVQALNNSSYTGYSSMNALPMQSGYAAQGQAQLYSGGVGSIYSPGFAGTNTQEVQARNNTGYAGQNSIGYAAQMQAQPFSASTGSVFSPGFAGTNAQEVRQNNQAGYSSPSLMSGGYQQQQSYHSQQPQQLQAYSSPFGAGAQSVFSPNFAGTNVQEVRSLNAGQAPAHTGSIFPGSF</sequence>
<evidence type="ECO:0000256" key="1">
    <source>
        <dbReference type="SAM" id="MobiDB-lite"/>
    </source>
</evidence>
<feature type="region of interest" description="Disordered" evidence="1">
    <location>
        <begin position="243"/>
        <end position="269"/>
    </location>
</feature>
<feature type="compositionally biased region" description="Low complexity" evidence="1">
    <location>
        <begin position="255"/>
        <end position="269"/>
    </location>
</feature>
<reference evidence="2 3" key="1">
    <citation type="submission" date="2018-10" db="EMBL/GenBank/DDBJ databases">
        <title>Phylogenomics of Brevibacillus.</title>
        <authorList>
            <person name="Dunlap C."/>
        </authorList>
    </citation>
    <scope>NUCLEOTIDE SEQUENCE [LARGE SCALE GENOMIC DNA]</scope>
    <source>
        <strain evidence="2 3">JCM 12215</strain>
    </source>
</reference>
<dbReference type="Proteomes" id="UP000282028">
    <property type="component" value="Unassembled WGS sequence"/>
</dbReference>
<organism evidence="2 3">
    <name type="scientific">Brevibacillus invocatus</name>
    <dbReference type="NCBI Taxonomy" id="173959"/>
    <lineage>
        <taxon>Bacteria</taxon>
        <taxon>Bacillati</taxon>
        <taxon>Bacillota</taxon>
        <taxon>Bacilli</taxon>
        <taxon>Bacillales</taxon>
        <taxon>Paenibacillaceae</taxon>
        <taxon>Brevibacillus</taxon>
    </lineage>
</organism>
<proteinExistence type="predicted"/>
<dbReference type="OrthoDB" id="2476454at2"/>
<accession>A0A3M8C1M4</accession>
<dbReference type="AlphaFoldDB" id="A0A3M8C1M4"/>
<gene>
    <name evidence="2" type="ORF">EDM52_18680</name>
</gene>
<evidence type="ECO:0000313" key="3">
    <source>
        <dbReference type="Proteomes" id="UP000282028"/>
    </source>
</evidence>
<keyword evidence="3" id="KW-1185">Reference proteome</keyword>
<protein>
    <submittedName>
        <fullName evidence="2">Uncharacterized protein</fullName>
    </submittedName>
</protein>
<dbReference type="RefSeq" id="WP_122910467.1">
    <property type="nucleotide sequence ID" value="NZ_CBCSBE010000015.1"/>
</dbReference>
<name>A0A3M8C1M4_9BACL</name>